<organism evidence="9">
    <name type="scientific">Schistocephalus solidus</name>
    <name type="common">Tapeworm</name>
    <dbReference type="NCBI Taxonomy" id="70667"/>
    <lineage>
        <taxon>Eukaryota</taxon>
        <taxon>Metazoa</taxon>
        <taxon>Spiralia</taxon>
        <taxon>Lophotrochozoa</taxon>
        <taxon>Platyhelminthes</taxon>
        <taxon>Cestoda</taxon>
        <taxon>Eucestoda</taxon>
        <taxon>Diphyllobothriidea</taxon>
        <taxon>Diphyllobothriidae</taxon>
        <taxon>Schistocephalus</taxon>
    </lineage>
</organism>
<evidence type="ECO:0000256" key="3">
    <source>
        <dbReference type="ARBA" id="ARBA00022737"/>
    </source>
</evidence>
<keyword evidence="4" id="KW-0863">Zinc-finger</keyword>
<dbReference type="EMBL" id="GEEE01010613">
    <property type="protein sequence ID" value="JAP52612.1"/>
    <property type="molecule type" value="Transcribed_RNA"/>
</dbReference>
<evidence type="ECO:0000256" key="6">
    <source>
        <dbReference type="ARBA" id="ARBA00023242"/>
    </source>
</evidence>
<keyword evidence="6" id="KW-0539">Nucleus</keyword>
<dbReference type="PANTHER" id="PTHR16515:SF49">
    <property type="entry name" value="GASTRULA ZINC FINGER PROTEIN XLCGF49.1-LIKE-RELATED"/>
    <property type="match status" value="1"/>
</dbReference>
<feature type="domain" description="C2H2-type" evidence="8">
    <location>
        <begin position="909"/>
        <end position="930"/>
    </location>
</feature>
<feature type="region of interest" description="Disordered" evidence="7">
    <location>
        <begin position="1051"/>
        <end position="1076"/>
    </location>
</feature>
<feature type="region of interest" description="Disordered" evidence="7">
    <location>
        <begin position="587"/>
        <end position="607"/>
    </location>
</feature>
<feature type="region of interest" description="Disordered" evidence="7">
    <location>
        <begin position="1004"/>
        <end position="1029"/>
    </location>
</feature>
<dbReference type="InterPro" id="IPR050331">
    <property type="entry name" value="Zinc_finger"/>
</dbReference>
<evidence type="ECO:0000256" key="2">
    <source>
        <dbReference type="ARBA" id="ARBA00022723"/>
    </source>
</evidence>
<feature type="non-terminal residue" evidence="9">
    <location>
        <position position="1284"/>
    </location>
</feature>
<feature type="region of interest" description="Disordered" evidence="7">
    <location>
        <begin position="403"/>
        <end position="429"/>
    </location>
</feature>
<accession>A0A0X3PVN8</accession>
<sequence>MADNALVQIINCHIPSSAADLLLSKIKPEDSDSSPRVVPSRTQSVFHPRNTPELAMTSQTGAPVPTTPRISNCYIPSRQNPIRMPSGHLPGVALEGFPVVSPVGCPAGLLLPEAISRPASYSVFTSSALHSPPIGRAVAPTPVSTCADRLPVDLSTNRSRPIKNHTEGSSPGIQPCKPSTPQGINAVVSASTTASNGLSTAFTPIACRTSLPPRPSVQGVIKHLSSAASVLEKVRLKALPDLSSALQFDPSAVLGDNKPLNSTTPAPALPAATNASTTETLEAPLRVVSRERKSRKGLHVCLYCDRTFSNASLFASHVKRPVARVVYRCHLCSLSPGAGGLPRDTVVVPALNPYARGGMLSASNLCALYVHMAICHAAEPVSNWRLVPSRLSVCALSSAAWEDQTPSPLTSRSTPVAGTAPSHRSDDAATRAGLDSAGAAASEATILSASARPIVIDLEEGSDEDSEAFRLRYQQQNAFPIYSPGQELTDVWNDVERSVWALLPFSKCTLLPPTPGFRSLLRQPDVPLMALSAINGVIDPPPSPSATVLPWPDTPQAHHLLRLAESPIWQGQYFLCGWECEQSASSPCPVNVSDDSPPSRISRPTAPSSQQLLSVLRALNCALAQRSTNEASPTMPSSSTVPTCTASPAEVGTVLMSKTASSPVDMWISLLCPRTSPVSALRCLICDFRTSSASELAHHFSGPPATTASTTPTRCALCSQSVACNQATASFCSMKAHLLFHLGIFLTCPQCGFTPPPTLTPDLAELCLRLHLRFVCFHFNVVQRYLCSWPECWKRTFTSLQNFIKHWVECHTTSRLACLPCLRTGKDANRDSDVKLVSGDHIADGTTNGPTDGTRTPEAARLSGHTNAAGAFKFSDEASVIKHLKTEHQITEQHLASHPKDLYTVGHICSHCGLICSSSLDLANHFTTTHCRLPGSNGSGAKMTNGTSAGSTPCESQCYFCCFNSCRRIYASAEELRQHLSSCPLAYRDLSVTFGRALNCQVPGKDQTEIPSPTPATEMVTLPTADPSDPQKPNPLCFCLYCGVGVGKRNSPGPVNPQQHQQPSAQQADQSEHADAPATASFPLLLEFNTEDSRPASSSNSGNEAPSASPATTPSAIALPVPVNCASTFFPNIASLHAHERGHISYGGTGQIGCPWCGERLAYSRFEDIQTILDHIFTHARDNRYVVWHLNRRKLQNKHPEEFLQCYCGAALDCPLAVCAHATQLPNRLDVDCPLTAHLRPACEAASAHERAHQADEVGKLSRPTVAAAVTAGRKSETAKLVFL</sequence>
<keyword evidence="2" id="KW-0479">Metal-binding</keyword>
<dbReference type="GO" id="GO:0005634">
    <property type="term" value="C:nucleus"/>
    <property type="evidence" value="ECO:0007669"/>
    <property type="project" value="UniProtKB-SubCell"/>
</dbReference>
<dbReference type="GO" id="GO:0010468">
    <property type="term" value="P:regulation of gene expression"/>
    <property type="evidence" value="ECO:0007669"/>
    <property type="project" value="TreeGrafter"/>
</dbReference>
<feature type="compositionally biased region" description="Low complexity" evidence="7">
    <location>
        <begin position="593"/>
        <end position="604"/>
    </location>
</feature>
<feature type="region of interest" description="Disordered" evidence="7">
    <location>
        <begin position="155"/>
        <end position="176"/>
    </location>
</feature>
<dbReference type="PANTHER" id="PTHR16515">
    <property type="entry name" value="PR DOMAIN ZINC FINGER PROTEIN"/>
    <property type="match status" value="1"/>
</dbReference>
<dbReference type="InterPro" id="IPR013087">
    <property type="entry name" value="Znf_C2H2_type"/>
</dbReference>
<evidence type="ECO:0000256" key="7">
    <source>
        <dbReference type="SAM" id="MobiDB-lite"/>
    </source>
</evidence>
<feature type="compositionally biased region" description="Polar residues" evidence="7">
    <location>
        <begin position="404"/>
        <end position="416"/>
    </location>
</feature>
<reference evidence="9" key="1">
    <citation type="submission" date="2016-01" db="EMBL/GenBank/DDBJ databases">
        <title>Reference transcriptome for the parasite Schistocephalus solidus: insights into the molecular evolution of parasitism.</title>
        <authorList>
            <person name="Hebert F.O."/>
            <person name="Grambauer S."/>
            <person name="Barber I."/>
            <person name="Landry C.R."/>
            <person name="Aubin-Horth N."/>
        </authorList>
    </citation>
    <scope>NUCLEOTIDE SEQUENCE</scope>
</reference>
<evidence type="ECO:0000256" key="4">
    <source>
        <dbReference type="ARBA" id="ARBA00022771"/>
    </source>
</evidence>
<feature type="compositionally biased region" description="Polar residues" evidence="7">
    <location>
        <begin position="1095"/>
        <end position="1104"/>
    </location>
</feature>
<comment type="subcellular location">
    <subcellularLocation>
        <location evidence="1">Nucleus</location>
    </subcellularLocation>
</comment>
<keyword evidence="5" id="KW-0862">Zinc</keyword>
<feature type="compositionally biased region" description="Low complexity" evidence="7">
    <location>
        <begin position="1057"/>
        <end position="1069"/>
    </location>
</feature>
<name>A0A0X3PVN8_SCHSO</name>
<protein>
    <submittedName>
        <fullName evidence="9">Zinc finger, C2H2 type</fullName>
    </submittedName>
</protein>
<proteinExistence type="predicted"/>
<keyword evidence="3" id="KW-0677">Repeat</keyword>
<dbReference type="GO" id="GO:0008270">
    <property type="term" value="F:zinc ion binding"/>
    <property type="evidence" value="ECO:0007669"/>
    <property type="project" value="UniProtKB-KW"/>
</dbReference>
<dbReference type="SMART" id="SM00355">
    <property type="entry name" value="ZnF_C2H2"/>
    <property type="match status" value="7"/>
</dbReference>
<evidence type="ECO:0000259" key="8">
    <source>
        <dbReference type="PROSITE" id="PS00028"/>
    </source>
</evidence>
<evidence type="ECO:0000256" key="1">
    <source>
        <dbReference type="ARBA" id="ARBA00004123"/>
    </source>
</evidence>
<evidence type="ECO:0000256" key="5">
    <source>
        <dbReference type="ARBA" id="ARBA00022833"/>
    </source>
</evidence>
<feature type="region of interest" description="Disordered" evidence="7">
    <location>
        <begin position="1091"/>
        <end position="1113"/>
    </location>
</feature>
<gene>
    <name evidence="9" type="ORF">TR101370</name>
</gene>
<evidence type="ECO:0000313" key="9">
    <source>
        <dbReference type="EMBL" id="JAP52612.1"/>
    </source>
</evidence>
<feature type="compositionally biased region" description="Polar residues" evidence="7">
    <location>
        <begin position="167"/>
        <end position="176"/>
    </location>
</feature>
<dbReference type="PROSITE" id="PS00028">
    <property type="entry name" value="ZINC_FINGER_C2H2_1"/>
    <property type="match status" value="1"/>
</dbReference>